<dbReference type="RefSeq" id="WP_075073197.1">
    <property type="nucleotide sequence ID" value="NZ_DF967972.1"/>
</dbReference>
<evidence type="ECO:0000313" key="2">
    <source>
        <dbReference type="EMBL" id="GAP13895.1"/>
    </source>
</evidence>
<evidence type="ECO:0000313" key="3">
    <source>
        <dbReference type="Proteomes" id="UP000055060"/>
    </source>
</evidence>
<dbReference type="OrthoDB" id="9974120at2"/>
<evidence type="ECO:0000256" key="1">
    <source>
        <dbReference type="SAM" id="Coils"/>
    </source>
</evidence>
<protein>
    <submittedName>
        <fullName evidence="2">Uncharacterized protein</fullName>
    </submittedName>
</protein>
<accession>A0A0S7B970</accession>
<reference evidence="2" key="1">
    <citation type="submission" date="2015-07" db="EMBL/GenBank/DDBJ databases">
        <title>Draft Genome Sequences of Anaerolinea thermolimosa IMO-1, Bellilinea caldifistulae GOMI-1, Leptolinea tardivitalis YMTK-2, Levilinea saccharolytica KIBI-1,Longilinea arvoryzae KOME-1, Previously Described as Members of the Anaerolineaceae (Chloroflexi).</title>
        <authorList>
            <person name="Sekiguchi Y."/>
            <person name="Ohashi A."/>
            <person name="Matsuura N."/>
            <person name="Tourlousse M.D."/>
        </authorList>
    </citation>
    <scope>NUCLEOTIDE SEQUENCE [LARGE SCALE GENOMIC DNA]</scope>
    <source>
        <strain evidence="2">KOME-1</strain>
    </source>
</reference>
<organism evidence="2">
    <name type="scientific">Longilinea arvoryzae</name>
    <dbReference type="NCBI Taxonomy" id="360412"/>
    <lineage>
        <taxon>Bacteria</taxon>
        <taxon>Bacillati</taxon>
        <taxon>Chloroflexota</taxon>
        <taxon>Anaerolineae</taxon>
        <taxon>Anaerolineales</taxon>
        <taxon>Anaerolineaceae</taxon>
        <taxon>Longilinea</taxon>
    </lineage>
</organism>
<dbReference type="Proteomes" id="UP000055060">
    <property type="component" value="Unassembled WGS sequence"/>
</dbReference>
<dbReference type="AlphaFoldDB" id="A0A0S7B970"/>
<feature type="coiled-coil region" evidence="1">
    <location>
        <begin position="34"/>
        <end position="61"/>
    </location>
</feature>
<name>A0A0S7B970_9CHLR</name>
<proteinExistence type="predicted"/>
<gene>
    <name evidence="2" type="ORF">LARV_01654</name>
</gene>
<sequence>MDANNSTCACGGSCSCGGHADAEPEVFLTSEEYIQRLEAYLEDLKAEIKAVEAELAGLRQTS</sequence>
<keyword evidence="3" id="KW-1185">Reference proteome</keyword>
<keyword evidence="1" id="KW-0175">Coiled coil</keyword>
<dbReference type="EMBL" id="DF967972">
    <property type="protein sequence ID" value="GAP13895.1"/>
    <property type="molecule type" value="Genomic_DNA"/>
</dbReference>